<evidence type="ECO:0008006" key="4">
    <source>
        <dbReference type="Google" id="ProtNLM"/>
    </source>
</evidence>
<dbReference type="STRING" id="1314800.A0A1B7MKK0"/>
<evidence type="ECO:0000256" key="1">
    <source>
        <dbReference type="SAM" id="MobiDB-lite"/>
    </source>
</evidence>
<dbReference type="OrthoDB" id="2739948at2759"/>
<proteinExistence type="predicted"/>
<name>A0A1B7MKK0_9AGAM</name>
<dbReference type="Proteomes" id="UP000092154">
    <property type="component" value="Unassembled WGS sequence"/>
</dbReference>
<keyword evidence="3" id="KW-1185">Reference proteome</keyword>
<feature type="compositionally biased region" description="Polar residues" evidence="1">
    <location>
        <begin position="43"/>
        <end position="59"/>
    </location>
</feature>
<accession>A0A1B7MKK0</accession>
<evidence type="ECO:0000313" key="2">
    <source>
        <dbReference type="EMBL" id="OAX33111.1"/>
    </source>
</evidence>
<evidence type="ECO:0000313" key="3">
    <source>
        <dbReference type="Proteomes" id="UP000092154"/>
    </source>
</evidence>
<protein>
    <recommendedName>
        <fullName evidence="4">Fungal-type protein kinase domain-containing protein</fullName>
    </recommendedName>
</protein>
<dbReference type="AlphaFoldDB" id="A0A1B7MKK0"/>
<dbReference type="InParanoid" id="A0A1B7MKK0"/>
<dbReference type="EMBL" id="KV448837">
    <property type="protein sequence ID" value="OAX33111.1"/>
    <property type="molecule type" value="Genomic_DNA"/>
</dbReference>
<gene>
    <name evidence="2" type="ORF">K503DRAFT_749154</name>
</gene>
<reference evidence="2 3" key="1">
    <citation type="submission" date="2016-06" db="EMBL/GenBank/DDBJ databases">
        <title>Comparative genomics of the ectomycorrhizal sister species Rhizopogon vinicolor and Rhizopogon vesiculosus (Basidiomycota: Boletales) reveals a divergence of the mating type B locus.</title>
        <authorList>
            <consortium name="DOE Joint Genome Institute"/>
            <person name="Mujic A.B."/>
            <person name="Kuo A."/>
            <person name="Tritt A."/>
            <person name="Lipzen A."/>
            <person name="Chen C."/>
            <person name="Johnson J."/>
            <person name="Sharma A."/>
            <person name="Barry K."/>
            <person name="Grigoriev I.V."/>
            <person name="Spatafora J.W."/>
        </authorList>
    </citation>
    <scope>NUCLEOTIDE SEQUENCE [LARGE SCALE GENOMIC DNA]</scope>
    <source>
        <strain evidence="2 3">AM-OR11-026</strain>
    </source>
</reference>
<feature type="non-terminal residue" evidence="2">
    <location>
        <position position="290"/>
    </location>
</feature>
<feature type="region of interest" description="Disordered" evidence="1">
    <location>
        <begin position="17"/>
        <end position="59"/>
    </location>
</feature>
<organism evidence="2 3">
    <name type="scientific">Rhizopogon vinicolor AM-OR11-026</name>
    <dbReference type="NCBI Taxonomy" id="1314800"/>
    <lineage>
        <taxon>Eukaryota</taxon>
        <taxon>Fungi</taxon>
        <taxon>Dikarya</taxon>
        <taxon>Basidiomycota</taxon>
        <taxon>Agaricomycotina</taxon>
        <taxon>Agaricomycetes</taxon>
        <taxon>Agaricomycetidae</taxon>
        <taxon>Boletales</taxon>
        <taxon>Suillineae</taxon>
        <taxon>Rhizopogonaceae</taxon>
        <taxon>Rhizopogon</taxon>
    </lineage>
</organism>
<sequence>MDATVARFSIKATSLGPYRTSSHRNVAPGSSRVSHGRPCITSLPVQSESAPGSTAKETQISKRMSGVFFQPLAYPSRRISRSRNHRVMKACPRVNKQPFRKIPEGPTEKSFYTLLVDAIRPFAPGLEVVDTSQHPSGGIQYRGCKLRPDVALYSEGCGCTRITDFELMDLFLEVKSSDKFEAFEDPPQEKLSELSDDKREKILDEWKFEYDTVLGTRTRGQITAHALTQLGSQLCHFVLSVAIIGKNARLAVTEMFNYTEQPRLLADFFWRFSLSNPEHRGMDKSVTEVE</sequence>